<dbReference type="InterPro" id="IPR029044">
    <property type="entry name" value="Nucleotide-diphossugar_trans"/>
</dbReference>
<dbReference type="Proteomes" id="UP000271624">
    <property type="component" value="Unassembled WGS sequence"/>
</dbReference>
<feature type="transmembrane region" description="Helical" evidence="4">
    <location>
        <begin position="240"/>
        <end position="273"/>
    </location>
</feature>
<comment type="caution">
    <text evidence="6">The sequence shown here is derived from an EMBL/GenBank/DDBJ whole genome shotgun (WGS) entry which is preliminary data.</text>
</comment>
<organism evidence="6 7">
    <name type="scientific">Dulcicalothrix desertica PCC 7102</name>
    <dbReference type="NCBI Taxonomy" id="232991"/>
    <lineage>
        <taxon>Bacteria</taxon>
        <taxon>Bacillati</taxon>
        <taxon>Cyanobacteriota</taxon>
        <taxon>Cyanophyceae</taxon>
        <taxon>Nostocales</taxon>
        <taxon>Calotrichaceae</taxon>
        <taxon>Dulcicalothrix</taxon>
    </lineage>
</organism>
<keyword evidence="3" id="KW-0808">Transferase</keyword>
<evidence type="ECO:0000256" key="3">
    <source>
        <dbReference type="ARBA" id="ARBA00022679"/>
    </source>
</evidence>
<dbReference type="InterPro" id="IPR001173">
    <property type="entry name" value="Glyco_trans_2-like"/>
</dbReference>
<dbReference type="GO" id="GO:0016757">
    <property type="term" value="F:glycosyltransferase activity"/>
    <property type="evidence" value="ECO:0007669"/>
    <property type="project" value="UniProtKB-KW"/>
</dbReference>
<dbReference type="SUPFAM" id="SSF53448">
    <property type="entry name" value="Nucleotide-diphospho-sugar transferases"/>
    <property type="match status" value="1"/>
</dbReference>
<gene>
    <name evidence="6" type="ORF">DSM106972_014420</name>
</gene>
<evidence type="ECO:0000313" key="7">
    <source>
        <dbReference type="Proteomes" id="UP000271624"/>
    </source>
</evidence>
<keyword evidence="4" id="KW-0472">Membrane</keyword>
<dbReference type="PANTHER" id="PTHR43630">
    <property type="entry name" value="POLY-BETA-1,6-N-ACETYL-D-GLUCOSAMINE SYNTHASE"/>
    <property type="match status" value="1"/>
</dbReference>
<keyword evidence="4" id="KW-0812">Transmembrane</keyword>
<dbReference type="AlphaFoldDB" id="A0A3S1J5R1"/>
<dbReference type="Gene3D" id="3.90.550.10">
    <property type="entry name" value="Spore Coat Polysaccharide Biosynthesis Protein SpsA, Chain A"/>
    <property type="match status" value="1"/>
</dbReference>
<dbReference type="OrthoDB" id="9811884at2"/>
<dbReference type="EMBL" id="RSCL01000003">
    <property type="protein sequence ID" value="RUT08274.1"/>
    <property type="molecule type" value="Genomic_DNA"/>
</dbReference>
<evidence type="ECO:0000313" key="6">
    <source>
        <dbReference type="EMBL" id="RUT08274.1"/>
    </source>
</evidence>
<reference evidence="6" key="2">
    <citation type="journal article" date="2019" name="Genome Biol. Evol.">
        <title>Day and night: Metabolic profiles and evolutionary relationships of six axenic non-marine cyanobacteria.</title>
        <authorList>
            <person name="Will S.E."/>
            <person name="Henke P."/>
            <person name="Boedeker C."/>
            <person name="Huang S."/>
            <person name="Brinkmann H."/>
            <person name="Rohde M."/>
            <person name="Jarek M."/>
            <person name="Friedl T."/>
            <person name="Seufert S."/>
            <person name="Schumacher M."/>
            <person name="Overmann J."/>
            <person name="Neumann-Schaal M."/>
            <person name="Petersen J."/>
        </authorList>
    </citation>
    <scope>NUCLEOTIDE SEQUENCE [LARGE SCALE GENOMIC DNA]</scope>
    <source>
        <strain evidence="6">PCC 7102</strain>
    </source>
</reference>
<feature type="domain" description="Glycosyltransferase 2-like" evidence="5">
    <location>
        <begin position="6"/>
        <end position="124"/>
    </location>
</feature>
<evidence type="ECO:0000256" key="2">
    <source>
        <dbReference type="ARBA" id="ARBA00022676"/>
    </source>
</evidence>
<dbReference type="Pfam" id="PF00535">
    <property type="entry name" value="Glycos_transf_2"/>
    <property type="match status" value="1"/>
</dbReference>
<dbReference type="CDD" id="cd00761">
    <property type="entry name" value="Glyco_tranf_GTA_type"/>
    <property type="match status" value="1"/>
</dbReference>
<keyword evidence="2" id="KW-0328">Glycosyltransferase</keyword>
<name>A0A3S1J5R1_9CYAN</name>
<accession>A0A3S1J5R1</accession>
<keyword evidence="7" id="KW-1185">Reference proteome</keyword>
<evidence type="ECO:0000256" key="4">
    <source>
        <dbReference type="SAM" id="Phobius"/>
    </source>
</evidence>
<proteinExistence type="inferred from homology"/>
<evidence type="ECO:0000259" key="5">
    <source>
        <dbReference type="Pfam" id="PF00535"/>
    </source>
</evidence>
<dbReference type="PANTHER" id="PTHR43630:SF1">
    <property type="entry name" value="POLY-BETA-1,6-N-ACETYL-D-GLUCOSAMINE SYNTHASE"/>
    <property type="match status" value="1"/>
</dbReference>
<evidence type="ECO:0000256" key="1">
    <source>
        <dbReference type="ARBA" id="ARBA00006739"/>
    </source>
</evidence>
<dbReference type="RefSeq" id="WP_127080098.1">
    <property type="nucleotide sequence ID" value="NZ_RSCL01000003.1"/>
</dbReference>
<sequence length="332" mass="37528">MQSIGVVVIGRNEGKRLERCLLSILSEGVIITYVDSGSTDGSVAMASALGVYVVELDLTIPFTAARARNAGFDKLLKLAPNLEYVQFVDGDCQIAQNWLNVAAKYLDEHQEVVVVCGRRRERFPSESIYNRLCDIEWDTPIGETKACGGDSMMRVSALKAVGGFNQALIAGEEPELCLRLRTNKGVIMRINEEMTHHDAQMTNIGQWWKRSLRAGHAYAQVAQMHSHNSERYWVKESRSIWLWGFILPSIAIATSWLTYGFSFLILTSLYTYLFYRIYQYGRATGLTAEDARLYALYCVLSKFPQAQGQIKFHLSRLLKRQPTLVEYKNATS</sequence>
<reference evidence="6" key="1">
    <citation type="submission" date="2018-12" db="EMBL/GenBank/DDBJ databases">
        <authorList>
            <person name="Will S."/>
            <person name="Neumann-Schaal M."/>
            <person name="Henke P."/>
        </authorList>
    </citation>
    <scope>NUCLEOTIDE SEQUENCE</scope>
    <source>
        <strain evidence="6">PCC 7102</strain>
    </source>
</reference>
<keyword evidence="4" id="KW-1133">Transmembrane helix</keyword>
<protein>
    <recommendedName>
        <fullName evidence="5">Glycosyltransferase 2-like domain-containing protein</fullName>
    </recommendedName>
</protein>
<comment type="similarity">
    <text evidence="1">Belongs to the glycosyltransferase 2 family.</text>
</comment>